<name>A0ABQ9X289_9EUKA</name>
<dbReference type="Pfam" id="PF13445">
    <property type="entry name" value="zf-RING_UBOX"/>
    <property type="match status" value="1"/>
</dbReference>
<proteinExistence type="predicted"/>
<evidence type="ECO:0000313" key="5">
    <source>
        <dbReference type="EMBL" id="KAK2944410.1"/>
    </source>
</evidence>
<keyword evidence="3" id="KW-0862">Zinc</keyword>
<dbReference type="SUPFAM" id="SSF57850">
    <property type="entry name" value="RING/U-box"/>
    <property type="match status" value="1"/>
</dbReference>
<keyword evidence="1" id="KW-0479">Metal-binding</keyword>
<dbReference type="EMBL" id="JARBJD010000300">
    <property type="protein sequence ID" value="KAK2944410.1"/>
    <property type="molecule type" value="Genomic_DNA"/>
</dbReference>
<comment type="caution">
    <text evidence="5">The sequence shown here is derived from an EMBL/GenBank/DDBJ whole genome shotgun (WGS) entry which is preliminary data.</text>
</comment>
<keyword evidence="6" id="KW-1185">Reference proteome</keyword>
<evidence type="ECO:0000259" key="4">
    <source>
        <dbReference type="Pfam" id="PF13445"/>
    </source>
</evidence>
<accession>A0ABQ9X289</accession>
<feature type="domain" description="Zinc finger RING-type eukaryotic" evidence="4">
    <location>
        <begin position="95"/>
        <end position="127"/>
    </location>
</feature>
<evidence type="ECO:0000313" key="6">
    <source>
        <dbReference type="Proteomes" id="UP001281761"/>
    </source>
</evidence>
<dbReference type="Gene3D" id="3.30.40.10">
    <property type="entry name" value="Zinc/RING finger domain, C3HC4 (zinc finger)"/>
    <property type="match status" value="1"/>
</dbReference>
<keyword evidence="2" id="KW-0863">Zinc-finger</keyword>
<dbReference type="InterPro" id="IPR027370">
    <property type="entry name" value="Znf-RING_euk"/>
</dbReference>
<evidence type="ECO:0000256" key="1">
    <source>
        <dbReference type="ARBA" id="ARBA00022723"/>
    </source>
</evidence>
<evidence type="ECO:0000256" key="3">
    <source>
        <dbReference type="ARBA" id="ARBA00022833"/>
    </source>
</evidence>
<dbReference type="Proteomes" id="UP001281761">
    <property type="component" value="Unassembled WGS sequence"/>
</dbReference>
<reference evidence="5 6" key="1">
    <citation type="journal article" date="2022" name="bioRxiv">
        <title>Genomics of Preaxostyla Flagellates Illuminates Evolutionary Transitions and the Path Towards Mitochondrial Loss.</title>
        <authorList>
            <person name="Novak L.V.F."/>
            <person name="Treitli S.C."/>
            <person name="Pyrih J."/>
            <person name="Halakuc P."/>
            <person name="Pipaliya S.V."/>
            <person name="Vacek V."/>
            <person name="Brzon O."/>
            <person name="Soukal P."/>
            <person name="Eme L."/>
            <person name="Dacks J.B."/>
            <person name="Karnkowska A."/>
            <person name="Elias M."/>
            <person name="Hampl V."/>
        </authorList>
    </citation>
    <scope>NUCLEOTIDE SEQUENCE [LARGE SCALE GENOMIC DNA]</scope>
    <source>
        <strain evidence="5">NAU3</strain>
        <tissue evidence="5">Gut</tissue>
    </source>
</reference>
<organism evidence="5 6">
    <name type="scientific">Blattamonas nauphoetae</name>
    <dbReference type="NCBI Taxonomy" id="2049346"/>
    <lineage>
        <taxon>Eukaryota</taxon>
        <taxon>Metamonada</taxon>
        <taxon>Preaxostyla</taxon>
        <taxon>Oxymonadida</taxon>
        <taxon>Blattamonas</taxon>
    </lineage>
</organism>
<dbReference type="InterPro" id="IPR013083">
    <property type="entry name" value="Znf_RING/FYVE/PHD"/>
</dbReference>
<sequence>MNFKSLRVRLMDEEYPFWETYVLVASSELQRVVLSLEHDIQALRSSSRQLLRVFWSTCDALRICSEEASQHITHTLVTIHNIQTVNEAESVDLCCPRCLQLFSNPVTIIPCGHTLCRVCANQSGRGGRRVSLGADL</sequence>
<gene>
    <name evidence="5" type="ORF">BLNAU_20665</name>
</gene>
<protein>
    <recommendedName>
        <fullName evidence="4">Zinc finger RING-type eukaryotic domain-containing protein</fullName>
    </recommendedName>
</protein>
<evidence type="ECO:0000256" key="2">
    <source>
        <dbReference type="ARBA" id="ARBA00022771"/>
    </source>
</evidence>